<organism evidence="1 2">
    <name type="scientific">Klebsiella pneumoniae</name>
    <dbReference type="NCBI Taxonomy" id="573"/>
    <lineage>
        <taxon>Bacteria</taxon>
        <taxon>Pseudomonadati</taxon>
        <taxon>Pseudomonadota</taxon>
        <taxon>Gammaproteobacteria</taxon>
        <taxon>Enterobacterales</taxon>
        <taxon>Enterobacteriaceae</taxon>
        <taxon>Klebsiella/Raoultella group</taxon>
        <taxon>Klebsiella</taxon>
        <taxon>Klebsiella pneumoniae complex</taxon>
    </lineage>
</organism>
<sequence>MSLGNIPDDFRVPLVIIDIDNSQALDSAPAQSRKIIVIGQQSATGTAAALTSNRITSDGTAEQLYGKGSMLAEMVKTLRKGNAYTELWAMGMADIAAGNAAKAETGHHRTCYRCGDTGPAGQWCFGTGRRPPLMIPLTLSPRPLLPP</sequence>
<gene>
    <name evidence="1" type="ORF">NCTC9601_06128</name>
</gene>
<evidence type="ECO:0000313" key="1">
    <source>
        <dbReference type="EMBL" id="SQC19679.1"/>
    </source>
</evidence>
<dbReference type="EMBL" id="UASN01000022">
    <property type="protein sequence ID" value="SQC19679.1"/>
    <property type="molecule type" value="Genomic_DNA"/>
</dbReference>
<protein>
    <submittedName>
        <fullName evidence="1">Mu-like prophage tail sheath protein gpL</fullName>
    </submittedName>
</protein>
<accession>A0A2X3F4V9</accession>
<evidence type="ECO:0000313" key="2">
    <source>
        <dbReference type="Proteomes" id="UP000251123"/>
    </source>
</evidence>
<dbReference type="AlphaFoldDB" id="A0A2X3F4V9"/>
<name>A0A2X3F4V9_KLEPN</name>
<proteinExistence type="predicted"/>
<reference evidence="1 2" key="1">
    <citation type="submission" date="2018-06" db="EMBL/GenBank/DDBJ databases">
        <authorList>
            <consortium name="Pathogen Informatics"/>
            <person name="Doyle S."/>
        </authorList>
    </citation>
    <scope>NUCLEOTIDE SEQUENCE [LARGE SCALE GENOMIC DNA]</scope>
    <source>
        <strain evidence="1 2">NCTC9601</strain>
    </source>
</reference>
<dbReference type="Proteomes" id="UP000251123">
    <property type="component" value="Unassembled WGS sequence"/>
</dbReference>